<dbReference type="GO" id="GO:0015562">
    <property type="term" value="F:efflux transmembrane transporter activity"/>
    <property type="evidence" value="ECO:0007669"/>
    <property type="project" value="TreeGrafter"/>
</dbReference>
<dbReference type="Proteomes" id="UP000255269">
    <property type="component" value="Unassembled WGS sequence"/>
</dbReference>
<dbReference type="PANTHER" id="PTHR30469:SF15">
    <property type="entry name" value="HLYD FAMILY OF SECRETION PROTEINS"/>
    <property type="match status" value="1"/>
</dbReference>
<evidence type="ECO:0000259" key="3">
    <source>
        <dbReference type="Pfam" id="PF25973"/>
    </source>
</evidence>
<name>A0A377Q1E4_9HELI</name>
<dbReference type="EMBL" id="UGJF01000001">
    <property type="protein sequence ID" value="STQ88705.1"/>
    <property type="molecule type" value="Genomic_DNA"/>
</dbReference>
<feature type="domain" description="CzcB-like barrel-sandwich hybrid" evidence="3">
    <location>
        <begin position="40"/>
        <end position="164"/>
    </location>
</feature>
<dbReference type="InterPro" id="IPR058647">
    <property type="entry name" value="BSH_CzcB-like"/>
</dbReference>
<dbReference type="InterPro" id="IPR006143">
    <property type="entry name" value="RND_pump_MFP"/>
</dbReference>
<dbReference type="NCBIfam" id="TIGR01730">
    <property type="entry name" value="RND_mfp"/>
    <property type="match status" value="1"/>
</dbReference>
<comment type="similarity">
    <text evidence="1">Belongs to the membrane fusion protein (MFP) (TC 8.A.1) family.</text>
</comment>
<dbReference type="Gene3D" id="2.40.50.100">
    <property type="match status" value="1"/>
</dbReference>
<evidence type="ECO:0000256" key="2">
    <source>
        <dbReference type="SAM" id="Coils"/>
    </source>
</evidence>
<dbReference type="Gene3D" id="1.10.287.470">
    <property type="entry name" value="Helix hairpin bin"/>
    <property type="match status" value="1"/>
</dbReference>
<gene>
    <name evidence="4" type="ORF">NCTC13156_01559</name>
</gene>
<evidence type="ECO:0000313" key="5">
    <source>
        <dbReference type="Proteomes" id="UP000255269"/>
    </source>
</evidence>
<dbReference type="AlphaFoldDB" id="A0A377Q1E4"/>
<reference evidence="4 5" key="1">
    <citation type="submission" date="2018-06" db="EMBL/GenBank/DDBJ databases">
        <authorList>
            <consortium name="Pathogen Informatics"/>
            <person name="Doyle S."/>
        </authorList>
    </citation>
    <scope>NUCLEOTIDE SEQUENCE [LARGE SCALE GENOMIC DNA]</scope>
    <source>
        <strain evidence="4 5">NCTC13156</strain>
    </source>
</reference>
<dbReference type="GO" id="GO:1990281">
    <property type="term" value="C:efflux pump complex"/>
    <property type="evidence" value="ECO:0007669"/>
    <property type="project" value="TreeGrafter"/>
</dbReference>
<keyword evidence="2" id="KW-0175">Coiled coil</keyword>
<dbReference type="PANTHER" id="PTHR30469">
    <property type="entry name" value="MULTIDRUG RESISTANCE PROTEIN MDTA"/>
    <property type="match status" value="1"/>
</dbReference>
<dbReference type="Pfam" id="PF25973">
    <property type="entry name" value="BSH_CzcB"/>
    <property type="match status" value="1"/>
</dbReference>
<sequence>MRKIAKSLIALCIFGVSLFGEGIYATFSIKAVQSATLSLASSGVVESIFVEIGDNVKRGQKLLELKAKDLQENVKIALATLESAKAEHSFLEAQYQRYKHSQNVIDKNTFEKIQTQYQSSVFGLKKAKAHYQLQKELLDKTILYAPFNGVIVDKFVEVGDGVGAISSRLFVLESKQKKAIIEFDSQYFNQVKVGDKFLYKIQNQEQKIPLVLTKIYPSIDKDTKKAKAEAVFENIDLPSGIFGDGLIVRE</sequence>
<dbReference type="RefSeq" id="WP_244907993.1">
    <property type="nucleotide sequence ID" value="NZ_UGJF01000001.1"/>
</dbReference>
<protein>
    <submittedName>
        <fullName evidence="4">Membrane fusion component of efflux system</fullName>
    </submittedName>
</protein>
<evidence type="ECO:0000256" key="1">
    <source>
        <dbReference type="ARBA" id="ARBA00009477"/>
    </source>
</evidence>
<feature type="coiled-coil region" evidence="2">
    <location>
        <begin position="67"/>
        <end position="101"/>
    </location>
</feature>
<dbReference type="Gene3D" id="2.40.30.170">
    <property type="match status" value="1"/>
</dbReference>
<dbReference type="SUPFAM" id="SSF111369">
    <property type="entry name" value="HlyD-like secretion proteins"/>
    <property type="match status" value="1"/>
</dbReference>
<evidence type="ECO:0000313" key="4">
    <source>
        <dbReference type="EMBL" id="STQ88705.1"/>
    </source>
</evidence>
<proteinExistence type="inferred from homology"/>
<organism evidence="4 5">
    <name type="scientific">Helicobacter pullorum</name>
    <dbReference type="NCBI Taxonomy" id="35818"/>
    <lineage>
        <taxon>Bacteria</taxon>
        <taxon>Pseudomonadati</taxon>
        <taxon>Campylobacterota</taxon>
        <taxon>Epsilonproteobacteria</taxon>
        <taxon>Campylobacterales</taxon>
        <taxon>Helicobacteraceae</taxon>
        <taxon>Helicobacter</taxon>
    </lineage>
</organism>
<accession>A0A377Q1E4</accession>